<comment type="caution">
    <text evidence="1">The sequence shown here is derived from an EMBL/GenBank/DDBJ whole genome shotgun (WGS) entry which is preliminary data.</text>
</comment>
<proteinExistence type="predicted"/>
<feature type="non-terminal residue" evidence="1">
    <location>
        <position position="1"/>
    </location>
</feature>
<protein>
    <submittedName>
        <fullName evidence="1">Uncharacterized protein</fullName>
    </submittedName>
</protein>
<accession>A0A8S3YQU3</accession>
<dbReference type="OrthoDB" id="428159at2759"/>
<gene>
    <name evidence="1" type="ORF">CUNI_LOCUS5175</name>
</gene>
<evidence type="ECO:0000313" key="2">
    <source>
        <dbReference type="Proteomes" id="UP000678393"/>
    </source>
</evidence>
<dbReference type="EMBL" id="CAJHNH020000744">
    <property type="protein sequence ID" value="CAG5119617.1"/>
    <property type="molecule type" value="Genomic_DNA"/>
</dbReference>
<dbReference type="AlphaFoldDB" id="A0A8S3YQU3"/>
<feature type="non-terminal residue" evidence="1">
    <location>
        <position position="124"/>
    </location>
</feature>
<name>A0A8S3YQU3_9EUPU</name>
<dbReference type="Proteomes" id="UP000678393">
    <property type="component" value="Unassembled WGS sequence"/>
</dbReference>
<keyword evidence="2" id="KW-1185">Reference proteome</keyword>
<reference evidence="1" key="1">
    <citation type="submission" date="2021-04" db="EMBL/GenBank/DDBJ databases">
        <authorList>
            <consortium name="Molecular Ecology Group"/>
        </authorList>
    </citation>
    <scope>NUCLEOTIDE SEQUENCE</scope>
</reference>
<evidence type="ECO:0000313" key="1">
    <source>
        <dbReference type="EMBL" id="CAG5119617.1"/>
    </source>
</evidence>
<sequence length="124" mass="14576">YLKYFKWSQDKTRKISTSEKELLEICYNYYEHKWEMLPILNYVLTPLDVTIIGSGPQNKDHHVDVVMTDFMLSVTPSTVRLLTAIAASMNVTPEAEAAEKKQKDYSRIWDKKDLNDCNYWFTQS</sequence>
<organism evidence="1 2">
    <name type="scientific">Candidula unifasciata</name>
    <dbReference type="NCBI Taxonomy" id="100452"/>
    <lineage>
        <taxon>Eukaryota</taxon>
        <taxon>Metazoa</taxon>
        <taxon>Spiralia</taxon>
        <taxon>Lophotrochozoa</taxon>
        <taxon>Mollusca</taxon>
        <taxon>Gastropoda</taxon>
        <taxon>Heterobranchia</taxon>
        <taxon>Euthyneura</taxon>
        <taxon>Panpulmonata</taxon>
        <taxon>Eupulmonata</taxon>
        <taxon>Stylommatophora</taxon>
        <taxon>Helicina</taxon>
        <taxon>Helicoidea</taxon>
        <taxon>Geomitridae</taxon>
        <taxon>Candidula</taxon>
    </lineage>
</organism>